<comment type="similarity">
    <text evidence="1 3">Belongs to the type-B carboxylesterase/lipase family.</text>
</comment>
<feature type="domain" description="Carboxylesterase type B" evidence="4">
    <location>
        <begin position="18"/>
        <end position="299"/>
    </location>
</feature>
<dbReference type="GO" id="GO:0016787">
    <property type="term" value="F:hydrolase activity"/>
    <property type="evidence" value="ECO:0007669"/>
    <property type="project" value="UniProtKB-KW"/>
</dbReference>
<reference evidence="6" key="2">
    <citation type="submission" date="2015-01" db="EMBL/GenBank/DDBJ databases">
        <title>Evolutionary Origins and Diversification of the Mycorrhizal Mutualists.</title>
        <authorList>
            <consortium name="DOE Joint Genome Institute"/>
            <consortium name="Mycorrhizal Genomics Consortium"/>
            <person name="Kohler A."/>
            <person name="Kuo A."/>
            <person name="Nagy L.G."/>
            <person name="Floudas D."/>
            <person name="Copeland A."/>
            <person name="Barry K.W."/>
            <person name="Cichocki N."/>
            <person name="Veneault-Fourrey C."/>
            <person name="LaButti K."/>
            <person name="Lindquist E.A."/>
            <person name="Lipzen A."/>
            <person name="Lundell T."/>
            <person name="Morin E."/>
            <person name="Murat C."/>
            <person name="Riley R."/>
            <person name="Ohm R."/>
            <person name="Sun H."/>
            <person name="Tunlid A."/>
            <person name="Henrissat B."/>
            <person name="Grigoriev I.V."/>
            <person name="Hibbett D.S."/>
            <person name="Martin F."/>
        </authorList>
    </citation>
    <scope>NUCLEOTIDE SEQUENCE [LARGE SCALE GENOMIC DNA]</scope>
    <source>
        <strain evidence="6">Ve08.2h10</strain>
    </source>
</reference>
<dbReference type="EC" id="3.1.1.-" evidence="3"/>
<dbReference type="Gene3D" id="3.40.50.1820">
    <property type="entry name" value="alpha/beta hydrolase"/>
    <property type="match status" value="1"/>
</dbReference>
<gene>
    <name evidence="5" type="ORF">PAXRUDRAFT_142260</name>
</gene>
<dbReference type="OrthoDB" id="3200163at2759"/>
<dbReference type="PANTHER" id="PTHR43142:SF5">
    <property type="entry name" value="CARBOXYLIC ESTER HYDROLASE"/>
    <property type="match status" value="1"/>
</dbReference>
<dbReference type="STRING" id="930991.A0A0D0E890"/>
<evidence type="ECO:0000259" key="4">
    <source>
        <dbReference type="Pfam" id="PF00135"/>
    </source>
</evidence>
<proteinExistence type="inferred from homology"/>
<protein>
    <recommendedName>
        <fullName evidence="3">Carboxylic ester hydrolase</fullName>
        <ecNumber evidence="3">3.1.1.-</ecNumber>
    </recommendedName>
</protein>
<accession>A0A0D0E890</accession>
<dbReference type="EMBL" id="KN825088">
    <property type="protein sequence ID" value="KIK94730.1"/>
    <property type="molecule type" value="Genomic_DNA"/>
</dbReference>
<dbReference type="AlphaFoldDB" id="A0A0D0E890"/>
<evidence type="ECO:0000256" key="1">
    <source>
        <dbReference type="ARBA" id="ARBA00005964"/>
    </source>
</evidence>
<dbReference type="PROSITE" id="PS00122">
    <property type="entry name" value="CARBOXYLESTERASE_B_1"/>
    <property type="match status" value="1"/>
</dbReference>
<evidence type="ECO:0000313" key="6">
    <source>
        <dbReference type="Proteomes" id="UP000054538"/>
    </source>
</evidence>
<dbReference type="InParanoid" id="A0A0D0E890"/>
<reference evidence="5 6" key="1">
    <citation type="submission" date="2014-04" db="EMBL/GenBank/DDBJ databases">
        <authorList>
            <consortium name="DOE Joint Genome Institute"/>
            <person name="Kuo A."/>
            <person name="Kohler A."/>
            <person name="Jargeat P."/>
            <person name="Nagy L.G."/>
            <person name="Floudas D."/>
            <person name="Copeland A."/>
            <person name="Barry K.W."/>
            <person name="Cichocki N."/>
            <person name="Veneault-Fourrey C."/>
            <person name="LaButti K."/>
            <person name="Lindquist E.A."/>
            <person name="Lipzen A."/>
            <person name="Lundell T."/>
            <person name="Morin E."/>
            <person name="Murat C."/>
            <person name="Sun H."/>
            <person name="Tunlid A."/>
            <person name="Henrissat B."/>
            <person name="Grigoriev I.V."/>
            <person name="Hibbett D.S."/>
            <person name="Martin F."/>
            <person name="Nordberg H.P."/>
            <person name="Cantor M.N."/>
            <person name="Hua S.X."/>
        </authorList>
    </citation>
    <scope>NUCLEOTIDE SEQUENCE [LARGE SCALE GENOMIC DNA]</scope>
    <source>
        <strain evidence="5 6">Ve08.2h10</strain>
    </source>
</reference>
<keyword evidence="2 3" id="KW-0378">Hydrolase</keyword>
<organism evidence="5 6">
    <name type="scientific">Paxillus rubicundulus Ve08.2h10</name>
    <dbReference type="NCBI Taxonomy" id="930991"/>
    <lineage>
        <taxon>Eukaryota</taxon>
        <taxon>Fungi</taxon>
        <taxon>Dikarya</taxon>
        <taxon>Basidiomycota</taxon>
        <taxon>Agaricomycotina</taxon>
        <taxon>Agaricomycetes</taxon>
        <taxon>Agaricomycetidae</taxon>
        <taxon>Boletales</taxon>
        <taxon>Paxilineae</taxon>
        <taxon>Paxillaceae</taxon>
        <taxon>Paxillus</taxon>
    </lineage>
</organism>
<dbReference type="ESTHER" id="9homo-a0a0d0e890">
    <property type="family name" value="Fungal_carboxylesterase_lipase"/>
</dbReference>
<dbReference type="InterPro" id="IPR029058">
    <property type="entry name" value="AB_hydrolase_fold"/>
</dbReference>
<evidence type="ECO:0000256" key="2">
    <source>
        <dbReference type="ARBA" id="ARBA00022801"/>
    </source>
</evidence>
<dbReference type="Proteomes" id="UP000054538">
    <property type="component" value="Unassembled WGS sequence"/>
</dbReference>
<sequence length="638" mass="70005">MILNRSHAILYHPTLGTTFKGIEHEISAPQLTVHQFRGIRYATIPARFRQSHLLTSYPSHVDATKYGPICPQTNQKSLEEELIGLSDTDIPRQILVQDEFDCLSLNITCPPAQNSESRLPVMVWVHGGGNHGCGSSWVYDGGALVSTSIRIGKPIIMVTFKQVLFFTYRLGFFGFAASPKIAEDNRTAGDEGVGNYGLRDQRRALEWVHEYISDFGGDPSNVTIFGSSSGAADIIGHLYSNANKAYPLFARAIVQSAIVEHNVPNVPTAGWLVSRALCSLGASSVEQLRAVPAESLAEINCPIGAVDDGTFFINGWRESLFPSSEPEESDKLPFGRSLAALRFGALKGRSRSPHPQGRIAPHSAISGLQPLIIGDCASDSDLWSTQASGWAASGVVRRLRAICQSLSKATALLNAYDIAPHTTYELSERVLELVEDARIAWPTECVFQAAQKSGRQVWRYIFDQEGPARGIPHHAADLIYLFDNVPLPLTPSSSPISFDGDEPLPSLPSSVSSDSDIGNILGRTRTLDDIEMMDNIEYSARSSPVGGWARPVVDEWSYTHVRDAIQSRWIAFAWGERPWDNSRGKIFVFGPEGETGERSAGIFEGRRRRKIWEEVLRPLGMALVQKVGHELSNGPASR</sequence>
<dbReference type="Pfam" id="PF00135">
    <property type="entry name" value="COesterase"/>
    <property type="match status" value="1"/>
</dbReference>
<dbReference type="InterPro" id="IPR002018">
    <property type="entry name" value="CarbesteraseB"/>
</dbReference>
<evidence type="ECO:0000313" key="5">
    <source>
        <dbReference type="EMBL" id="KIK94730.1"/>
    </source>
</evidence>
<name>A0A0D0E890_9AGAM</name>
<evidence type="ECO:0000256" key="3">
    <source>
        <dbReference type="RuleBase" id="RU361235"/>
    </source>
</evidence>
<dbReference type="SUPFAM" id="SSF53474">
    <property type="entry name" value="alpha/beta-Hydrolases"/>
    <property type="match status" value="1"/>
</dbReference>
<keyword evidence="6" id="KW-1185">Reference proteome</keyword>
<dbReference type="InterPro" id="IPR019826">
    <property type="entry name" value="Carboxylesterase_B_AS"/>
</dbReference>
<dbReference type="PANTHER" id="PTHR43142">
    <property type="entry name" value="CARBOXYLIC ESTER HYDROLASE"/>
    <property type="match status" value="1"/>
</dbReference>
<dbReference type="HOGENOM" id="CLU_006586_14_2_1"/>